<protein>
    <submittedName>
        <fullName evidence="1">Uncharacterized protein</fullName>
    </submittedName>
</protein>
<gene>
    <name evidence="1" type="ORF">C5167_006584</name>
</gene>
<keyword evidence="2" id="KW-1185">Reference proteome</keyword>
<proteinExistence type="predicted"/>
<dbReference type="EMBL" id="CM010718">
    <property type="protein sequence ID" value="RZC59281.1"/>
    <property type="molecule type" value="Genomic_DNA"/>
</dbReference>
<sequence length="87" mass="9964">MKMSLKKDVADHLAALTNAYIRYPVTFWNLICANVHLKEESDIQRAVCNTISIFKEMRVDYVAAVCSAISNFKEMRVDYVICWSVGN</sequence>
<organism evidence="1 2">
    <name type="scientific">Papaver somniferum</name>
    <name type="common">Opium poppy</name>
    <dbReference type="NCBI Taxonomy" id="3469"/>
    <lineage>
        <taxon>Eukaryota</taxon>
        <taxon>Viridiplantae</taxon>
        <taxon>Streptophyta</taxon>
        <taxon>Embryophyta</taxon>
        <taxon>Tracheophyta</taxon>
        <taxon>Spermatophyta</taxon>
        <taxon>Magnoliopsida</taxon>
        <taxon>Ranunculales</taxon>
        <taxon>Papaveraceae</taxon>
        <taxon>Papaveroideae</taxon>
        <taxon>Papaver</taxon>
    </lineage>
</organism>
<dbReference type="AlphaFoldDB" id="A0A4Y7JH70"/>
<evidence type="ECO:0000313" key="2">
    <source>
        <dbReference type="Proteomes" id="UP000316621"/>
    </source>
</evidence>
<evidence type="ECO:0000313" key="1">
    <source>
        <dbReference type="EMBL" id="RZC59281.1"/>
    </source>
</evidence>
<accession>A0A4Y7JH70</accession>
<name>A0A4Y7JH70_PAPSO</name>
<reference evidence="1 2" key="1">
    <citation type="journal article" date="2018" name="Science">
        <title>The opium poppy genome and morphinan production.</title>
        <authorList>
            <person name="Guo L."/>
            <person name="Winzer T."/>
            <person name="Yang X."/>
            <person name="Li Y."/>
            <person name="Ning Z."/>
            <person name="He Z."/>
            <person name="Teodor R."/>
            <person name="Lu Y."/>
            <person name="Bowser T.A."/>
            <person name="Graham I.A."/>
            <person name="Ye K."/>
        </authorList>
    </citation>
    <scope>NUCLEOTIDE SEQUENCE [LARGE SCALE GENOMIC DNA]</scope>
    <source>
        <strain evidence="2">cv. HN1</strain>
        <tissue evidence="1">Leaves</tissue>
    </source>
</reference>
<dbReference type="Proteomes" id="UP000316621">
    <property type="component" value="Chromosome 4"/>
</dbReference>
<dbReference type="Gramene" id="RZC59281">
    <property type="protein sequence ID" value="RZC59281"/>
    <property type="gene ID" value="C5167_006584"/>
</dbReference>